<dbReference type="Pfam" id="PF13673">
    <property type="entry name" value="Acetyltransf_10"/>
    <property type="match status" value="1"/>
</dbReference>
<protein>
    <submittedName>
        <fullName evidence="5">Acetyltransferase (GNAT) family protein</fullName>
    </submittedName>
</protein>
<dbReference type="SUPFAM" id="SSF55729">
    <property type="entry name" value="Acyl-CoA N-acyltransferases (Nat)"/>
    <property type="match status" value="1"/>
</dbReference>
<feature type="region of interest" description="Disordered" evidence="3">
    <location>
        <begin position="148"/>
        <end position="168"/>
    </location>
</feature>
<keyword evidence="6" id="KW-1185">Reference proteome</keyword>
<keyword evidence="1 5" id="KW-0808">Transferase</keyword>
<dbReference type="AlphaFoldDB" id="A0A366F962"/>
<keyword evidence="2" id="KW-0012">Acyltransferase</keyword>
<comment type="caution">
    <text evidence="5">The sequence shown here is derived from an EMBL/GenBank/DDBJ whole genome shotgun (WGS) entry which is preliminary data.</text>
</comment>
<reference evidence="5 6" key="1">
    <citation type="submission" date="2018-06" db="EMBL/GenBank/DDBJ databases">
        <title>Genomic Encyclopedia of Type Strains, Phase IV (KMG-IV): sequencing the most valuable type-strain genomes for metagenomic binning, comparative biology and taxonomic classification.</title>
        <authorList>
            <person name="Goeker M."/>
        </authorList>
    </citation>
    <scope>NUCLEOTIDE SEQUENCE [LARGE SCALE GENOMIC DNA]</scope>
    <source>
        <strain evidence="5 6">DSM 24875</strain>
    </source>
</reference>
<evidence type="ECO:0000259" key="4">
    <source>
        <dbReference type="PROSITE" id="PS51186"/>
    </source>
</evidence>
<evidence type="ECO:0000256" key="2">
    <source>
        <dbReference type="ARBA" id="ARBA00023315"/>
    </source>
</evidence>
<evidence type="ECO:0000256" key="3">
    <source>
        <dbReference type="SAM" id="MobiDB-lite"/>
    </source>
</evidence>
<name>A0A366F962_9HYPH</name>
<dbReference type="PROSITE" id="PS51186">
    <property type="entry name" value="GNAT"/>
    <property type="match status" value="1"/>
</dbReference>
<dbReference type="Gene3D" id="3.40.630.30">
    <property type="match status" value="1"/>
</dbReference>
<dbReference type="Proteomes" id="UP000253529">
    <property type="component" value="Unassembled WGS sequence"/>
</dbReference>
<dbReference type="InterPro" id="IPR016181">
    <property type="entry name" value="Acyl_CoA_acyltransferase"/>
</dbReference>
<dbReference type="PANTHER" id="PTHR43877">
    <property type="entry name" value="AMINOALKYLPHOSPHONATE N-ACETYLTRANSFERASE-RELATED-RELATED"/>
    <property type="match status" value="1"/>
</dbReference>
<dbReference type="InterPro" id="IPR050832">
    <property type="entry name" value="Bact_Acetyltransf"/>
</dbReference>
<evidence type="ECO:0000313" key="5">
    <source>
        <dbReference type="EMBL" id="RBP11181.1"/>
    </source>
</evidence>
<evidence type="ECO:0000256" key="1">
    <source>
        <dbReference type="ARBA" id="ARBA00022679"/>
    </source>
</evidence>
<accession>A0A366F962</accession>
<dbReference type="GO" id="GO:0016747">
    <property type="term" value="F:acyltransferase activity, transferring groups other than amino-acyl groups"/>
    <property type="evidence" value="ECO:0007669"/>
    <property type="project" value="InterPro"/>
</dbReference>
<feature type="domain" description="N-acetyltransferase" evidence="4">
    <location>
        <begin position="1"/>
        <end position="155"/>
    </location>
</feature>
<gene>
    <name evidence="5" type="ORF">DFR50_11767</name>
</gene>
<dbReference type="EMBL" id="QNRK01000017">
    <property type="protein sequence ID" value="RBP11181.1"/>
    <property type="molecule type" value="Genomic_DNA"/>
</dbReference>
<dbReference type="OrthoDB" id="9789081at2"/>
<evidence type="ECO:0000313" key="6">
    <source>
        <dbReference type="Proteomes" id="UP000253529"/>
    </source>
</evidence>
<sequence>MIIRDAAAPDAADICAVLRRSIVELCAVDHGDEPALLAAWLSNKTPEAIAGWMKRIDVSYLVAVDRGAIAAVGAVTDAGEVLLDYVSPDFRFRGASRALLAALEARAAERGATRCTLISTETARAFYLARGYREVSAPVRKFGMNSGYPMSRPLSPPASTLPPRQDQA</sequence>
<dbReference type="InterPro" id="IPR000182">
    <property type="entry name" value="GNAT_dom"/>
</dbReference>
<organism evidence="5 6">
    <name type="scientific">Roseiarcus fermentans</name>
    <dbReference type="NCBI Taxonomy" id="1473586"/>
    <lineage>
        <taxon>Bacteria</taxon>
        <taxon>Pseudomonadati</taxon>
        <taxon>Pseudomonadota</taxon>
        <taxon>Alphaproteobacteria</taxon>
        <taxon>Hyphomicrobiales</taxon>
        <taxon>Roseiarcaceae</taxon>
        <taxon>Roseiarcus</taxon>
    </lineage>
</organism>
<dbReference type="PANTHER" id="PTHR43877:SF2">
    <property type="entry name" value="AMINOALKYLPHOSPHONATE N-ACETYLTRANSFERASE-RELATED"/>
    <property type="match status" value="1"/>
</dbReference>
<proteinExistence type="predicted"/>
<dbReference type="RefSeq" id="WP_113890282.1">
    <property type="nucleotide sequence ID" value="NZ_QNRK01000017.1"/>
</dbReference>